<evidence type="ECO:0000313" key="8">
    <source>
        <dbReference type="Proteomes" id="UP001596002"/>
    </source>
</evidence>
<keyword evidence="3 6" id="KW-0812">Transmembrane</keyword>
<dbReference type="InterPro" id="IPR043428">
    <property type="entry name" value="LivM-like"/>
</dbReference>
<dbReference type="PANTHER" id="PTHR30482">
    <property type="entry name" value="HIGH-AFFINITY BRANCHED-CHAIN AMINO ACID TRANSPORT SYSTEM PERMEASE"/>
    <property type="match status" value="1"/>
</dbReference>
<reference evidence="8" key="1">
    <citation type="journal article" date="2019" name="Int. J. Syst. Evol. Microbiol.">
        <title>The Global Catalogue of Microorganisms (GCM) 10K type strain sequencing project: providing services to taxonomists for standard genome sequencing and annotation.</title>
        <authorList>
            <consortium name="The Broad Institute Genomics Platform"/>
            <consortium name="The Broad Institute Genome Sequencing Center for Infectious Disease"/>
            <person name="Wu L."/>
            <person name="Ma J."/>
        </authorList>
    </citation>
    <scope>NUCLEOTIDE SEQUENCE [LARGE SCALE GENOMIC DNA]</scope>
    <source>
        <strain evidence="8">WYCCWR 12678</strain>
    </source>
</reference>
<dbReference type="EMBL" id="JBHSHC010000096">
    <property type="protein sequence ID" value="MFC4768099.1"/>
    <property type="molecule type" value="Genomic_DNA"/>
</dbReference>
<evidence type="ECO:0000256" key="6">
    <source>
        <dbReference type="SAM" id="Phobius"/>
    </source>
</evidence>
<feature type="transmembrane region" description="Helical" evidence="6">
    <location>
        <begin position="38"/>
        <end position="55"/>
    </location>
</feature>
<dbReference type="Pfam" id="PF02653">
    <property type="entry name" value="BPD_transp_2"/>
    <property type="match status" value="1"/>
</dbReference>
<feature type="transmembrane region" description="Helical" evidence="6">
    <location>
        <begin position="62"/>
        <end position="82"/>
    </location>
</feature>
<feature type="transmembrane region" description="Helical" evidence="6">
    <location>
        <begin position="239"/>
        <end position="265"/>
    </location>
</feature>
<evidence type="ECO:0000256" key="5">
    <source>
        <dbReference type="ARBA" id="ARBA00023136"/>
    </source>
</evidence>
<dbReference type="Proteomes" id="UP001596002">
    <property type="component" value="Unassembled WGS sequence"/>
</dbReference>
<feature type="transmembrane region" description="Helical" evidence="6">
    <location>
        <begin position="202"/>
        <end position="227"/>
    </location>
</feature>
<feature type="transmembrane region" description="Helical" evidence="6">
    <location>
        <begin position="88"/>
        <end position="108"/>
    </location>
</feature>
<feature type="transmembrane region" description="Helical" evidence="6">
    <location>
        <begin position="277"/>
        <end position="295"/>
    </location>
</feature>
<keyword evidence="5 6" id="KW-0472">Membrane</keyword>
<proteinExistence type="predicted"/>
<evidence type="ECO:0000256" key="1">
    <source>
        <dbReference type="ARBA" id="ARBA00004651"/>
    </source>
</evidence>
<dbReference type="CDD" id="cd06581">
    <property type="entry name" value="TM_PBP1_LivM_like"/>
    <property type="match status" value="1"/>
</dbReference>
<protein>
    <submittedName>
        <fullName evidence="7">Branched-chain amino acid ABC transporter permease</fullName>
    </submittedName>
</protein>
<dbReference type="RefSeq" id="WP_380026022.1">
    <property type="nucleotide sequence ID" value="NZ_JBHSHC010000096.1"/>
</dbReference>
<evidence type="ECO:0000256" key="4">
    <source>
        <dbReference type="ARBA" id="ARBA00022989"/>
    </source>
</evidence>
<gene>
    <name evidence="7" type="ORF">ACFO8Q_12135</name>
</gene>
<keyword evidence="2" id="KW-1003">Cell membrane</keyword>
<keyword evidence="8" id="KW-1185">Reference proteome</keyword>
<name>A0ABV9Q2R9_9BACL</name>
<evidence type="ECO:0000313" key="7">
    <source>
        <dbReference type="EMBL" id="MFC4768099.1"/>
    </source>
</evidence>
<feature type="transmembrane region" description="Helical" evidence="6">
    <location>
        <begin position="7"/>
        <end position="26"/>
    </location>
</feature>
<dbReference type="PANTHER" id="PTHR30482:SF10">
    <property type="entry name" value="HIGH-AFFINITY BRANCHED-CHAIN AMINO ACID TRANSPORT PROTEIN BRAE"/>
    <property type="match status" value="1"/>
</dbReference>
<keyword evidence="4 6" id="KW-1133">Transmembrane helix</keyword>
<evidence type="ECO:0000256" key="3">
    <source>
        <dbReference type="ARBA" id="ARBA00022692"/>
    </source>
</evidence>
<feature type="transmembrane region" description="Helical" evidence="6">
    <location>
        <begin position="115"/>
        <end position="133"/>
    </location>
</feature>
<feature type="transmembrane region" description="Helical" evidence="6">
    <location>
        <begin position="153"/>
        <end position="172"/>
    </location>
</feature>
<comment type="caution">
    <text evidence="7">The sequence shown here is derived from an EMBL/GenBank/DDBJ whole genome shotgun (WGS) entry which is preliminary data.</text>
</comment>
<dbReference type="InterPro" id="IPR001851">
    <property type="entry name" value="ABC_transp_permease"/>
</dbReference>
<sequence>MRVQNKSFWTGIVISIVIYALCQVLIQTGVLNDFAESTLILICINIILGVSLNLINGFTGQFSIGHAGFMSIGAYLSAILTLDFDFPFVAAVIVGGLVAAAAGLIIGIPSLRLKGDYLAIATLGFGEIIRIVWLNTDYVGGASGLSGIPKETSWTWVFIWTLITVVVINNFVKSTHGRACISVRENEIAAEAMGINTTKYKVMAFVIGAFFAGVAGALSAHMFYIINPNSFNFIKSFEILVIVVLGGLGSTSGSIVGAIVLTMLFTLLQDYPDLRMIIYSALLIIMMIFRPKGLMGTREFSFNFLNKRGEQHGTTNTSA</sequence>
<evidence type="ECO:0000256" key="2">
    <source>
        <dbReference type="ARBA" id="ARBA00022475"/>
    </source>
</evidence>
<accession>A0ABV9Q2R9</accession>
<organism evidence="7 8">
    <name type="scientific">Effusibacillus consociatus</name>
    <dbReference type="NCBI Taxonomy" id="1117041"/>
    <lineage>
        <taxon>Bacteria</taxon>
        <taxon>Bacillati</taxon>
        <taxon>Bacillota</taxon>
        <taxon>Bacilli</taxon>
        <taxon>Bacillales</taxon>
        <taxon>Alicyclobacillaceae</taxon>
        <taxon>Effusibacillus</taxon>
    </lineage>
</organism>
<comment type="subcellular location">
    <subcellularLocation>
        <location evidence="1">Cell membrane</location>
        <topology evidence="1">Multi-pass membrane protein</topology>
    </subcellularLocation>
</comment>